<comment type="caution">
    <text evidence="1">The sequence shown here is derived from an EMBL/GenBank/DDBJ whole genome shotgun (WGS) entry which is preliminary data.</text>
</comment>
<sequence>MRYLIVQDWKNTSNNHAGMKYLALQLHKLYPDTIAVYIVPDYDGSIGLKRNIWGNFVYKLQNRVNSFFVKIGLTESRTEKRLQNIKKELTEVIKDGDEVFLMEYLEPLSNFVSIASWVKENYMNCTVSCIVHLVPLKLDRYFGDQLFDYWMQPIDKVVTLGHSLSDYLVKRGVDQKKIVTSFHYVDSYYRNLNLSHNIKKGTIRVLAMGNQMRNQKLLKAIVRDNPMVEFTICQGCDDMTDYFKGIQNVELIPFVEEEQLRKYMADSDISLNVMVDTIGSNVIVTSMAMGLAMVCSDVGSIHDYCDETNCIFCDNNDIKSFSRAIALLSSDMEKLLLFKRKSIEHSQKLTIERFYSQIMES</sequence>
<dbReference type="Pfam" id="PF13692">
    <property type="entry name" value="Glyco_trans_1_4"/>
    <property type="match status" value="1"/>
</dbReference>
<gene>
    <name evidence="1" type="ORF">KSX14_18830</name>
</gene>
<name>A0A415NWF4_PHOVU</name>
<organism evidence="1 2">
    <name type="scientific">Phocaeicola vulgatus</name>
    <name type="common">Bacteroides vulgatus</name>
    <dbReference type="NCBI Taxonomy" id="821"/>
    <lineage>
        <taxon>Bacteria</taxon>
        <taxon>Pseudomonadati</taxon>
        <taxon>Bacteroidota</taxon>
        <taxon>Bacteroidia</taxon>
        <taxon>Bacteroidales</taxon>
        <taxon>Bacteroidaceae</taxon>
        <taxon>Phocaeicola</taxon>
    </lineage>
</organism>
<dbReference type="SUPFAM" id="SSF53756">
    <property type="entry name" value="UDP-Glycosyltransferase/glycogen phosphorylase"/>
    <property type="match status" value="1"/>
</dbReference>
<accession>A0A415NWF4</accession>
<dbReference type="CDD" id="cd03801">
    <property type="entry name" value="GT4_PimA-like"/>
    <property type="match status" value="1"/>
</dbReference>
<dbReference type="AlphaFoldDB" id="A0A415NWF4"/>
<proteinExistence type="predicted"/>
<reference evidence="1" key="1">
    <citation type="submission" date="2021-06" db="EMBL/GenBank/DDBJ databases">
        <title>Collection of gut derived symbiotic bacterial strains cultured from healthy donors.</title>
        <authorList>
            <person name="Lin H."/>
            <person name="Littmann E."/>
            <person name="Pamer E.G."/>
        </authorList>
    </citation>
    <scope>NUCLEOTIDE SEQUENCE</scope>
    <source>
        <strain evidence="1">MSK.19.85</strain>
    </source>
</reference>
<evidence type="ECO:0000313" key="1">
    <source>
        <dbReference type="EMBL" id="MBV3490633.1"/>
    </source>
</evidence>
<dbReference type="Proteomes" id="UP000758576">
    <property type="component" value="Unassembled WGS sequence"/>
</dbReference>
<dbReference type="EMBL" id="JAHOGA010000070">
    <property type="protein sequence ID" value="MBV3490633.1"/>
    <property type="molecule type" value="Genomic_DNA"/>
</dbReference>
<dbReference type="Gene3D" id="3.40.50.2000">
    <property type="entry name" value="Glycogen Phosphorylase B"/>
    <property type="match status" value="1"/>
</dbReference>
<evidence type="ECO:0000313" key="2">
    <source>
        <dbReference type="Proteomes" id="UP000758576"/>
    </source>
</evidence>
<protein>
    <submittedName>
        <fullName evidence="1">Glycosyltransferase family 4 protein</fullName>
    </submittedName>
</protein>
<dbReference type="RefSeq" id="WP_117849045.1">
    <property type="nucleotide sequence ID" value="NZ_CAXSLB010000004.1"/>
</dbReference>